<dbReference type="AlphaFoldDB" id="A0A438AIS0"/>
<accession>A0A438AIS0</accession>
<organism evidence="2 3">
    <name type="scientific">Mesobaculum littorinae</name>
    <dbReference type="NCBI Taxonomy" id="2486419"/>
    <lineage>
        <taxon>Bacteria</taxon>
        <taxon>Pseudomonadati</taxon>
        <taxon>Pseudomonadota</taxon>
        <taxon>Alphaproteobacteria</taxon>
        <taxon>Rhodobacterales</taxon>
        <taxon>Roseobacteraceae</taxon>
        <taxon>Mesobaculum</taxon>
    </lineage>
</organism>
<feature type="transmembrane region" description="Helical" evidence="1">
    <location>
        <begin position="98"/>
        <end position="114"/>
    </location>
</feature>
<reference evidence="2 3" key="1">
    <citation type="submission" date="2018-11" db="EMBL/GenBank/DDBJ databases">
        <title>Mesobaculum littorinae gen. nov., sp. nov., isolated from Littorina scabra that represents a novel genus of the order Rhodobacteraceae.</title>
        <authorList>
            <person name="Li F."/>
        </authorList>
    </citation>
    <scope>NUCLEOTIDE SEQUENCE [LARGE SCALE GENOMIC DNA]</scope>
    <source>
        <strain evidence="2 3">M0103</strain>
    </source>
</reference>
<proteinExistence type="predicted"/>
<dbReference type="InterPro" id="IPR007401">
    <property type="entry name" value="DUF454"/>
</dbReference>
<dbReference type="Proteomes" id="UP000285908">
    <property type="component" value="Unassembled WGS sequence"/>
</dbReference>
<evidence type="ECO:0000313" key="2">
    <source>
        <dbReference type="EMBL" id="RVV98600.1"/>
    </source>
</evidence>
<dbReference type="PANTHER" id="PTHR35813">
    <property type="entry name" value="INNER MEMBRANE PROTEIN YBAN"/>
    <property type="match status" value="1"/>
</dbReference>
<keyword evidence="1" id="KW-0812">Transmembrane</keyword>
<keyword evidence="3" id="KW-1185">Reference proteome</keyword>
<dbReference type="Pfam" id="PF04304">
    <property type="entry name" value="DUF454"/>
    <property type="match status" value="1"/>
</dbReference>
<dbReference type="EMBL" id="RQXX01000002">
    <property type="protein sequence ID" value="RVV98600.1"/>
    <property type="molecule type" value="Genomic_DNA"/>
</dbReference>
<sequence>MRRYVYLCLGWIAVALGFVGIALPMLPTTPFLLLAAFLFGKGSPRARAWLIDHPRLGPPIRHWEANGAISRRAKIAAAVAMAAAFGLGVALGLPPLALTLQGLCLAGAATFVLTRPD</sequence>
<protein>
    <submittedName>
        <fullName evidence="2">DUF454 domain-containing protein</fullName>
    </submittedName>
</protein>
<feature type="transmembrane region" description="Helical" evidence="1">
    <location>
        <begin position="12"/>
        <end position="39"/>
    </location>
</feature>
<name>A0A438AIS0_9RHOB</name>
<dbReference type="GO" id="GO:0005886">
    <property type="term" value="C:plasma membrane"/>
    <property type="evidence" value="ECO:0007669"/>
    <property type="project" value="TreeGrafter"/>
</dbReference>
<keyword evidence="1" id="KW-1133">Transmembrane helix</keyword>
<keyword evidence="1" id="KW-0472">Membrane</keyword>
<evidence type="ECO:0000256" key="1">
    <source>
        <dbReference type="SAM" id="Phobius"/>
    </source>
</evidence>
<evidence type="ECO:0000313" key="3">
    <source>
        <dbReference type="Proteomes" id="UP000285908"/>
    </source>
</evidence>
<dbReference type="RefSeq" id="WP_127905831.1">
    <property type="nucleotide sequence ID" value="NZ_RQXX01000002.1"/>
</dbReference>
<comment type="caution">
    <text evidence="2">The sequence shown here is derived from an EMBL/GenBank/DDBJ whole genome shotgun (WGS) entry which is preliminary data.</text>
</comment>
<dbReference type="PANTHER" id="PTHR35813:SF1">
    <property type="entry name" value="INNER MEMBRANE PROTEIN YBAN"/>
    <property type="match status" value="1"/>
</dbReference>
<gene>
    <name evidence="2" type="ORF">EKE94_06710</name>
</gene>
<dbReference type="PIRSF" id="PIRSF016789">
    <property type="entry name" value="DUF454"/>
    <property type="match status" value="1"/>
</dbReference>